<dbReference type="GO" id="GO:0009229">
    <property type="term" value="P:thiamine diphosphate biosynthetic process"/>
    <property type="evidence" value="ECO:0007669"/>
    <property type="project" value="UniProtKB-UniRule"/>
</dbReference>
<dbReference type="PANTHER" id="PTHR30270">
    <property type="entry name" value="THIAMINE-MONOPHOSPHATE KINASE"/>
    <property type="match status" value="1"/>
</dbReference>
<dbReference type="InterPro" id="IPR036676">
    <property type="entry name" value="PurM-like_C_sf"/>
</dbReference>
<dbReference type="UniPathway" id="UPA00060">
    <property type="reaction ID" value="UER00142"/>
</dbReference>
<keyword evidence="6" id="KW-1185">Reference proteome</keyword>
<evidence type="ECO:0000259" key="3">
    <source>
        <dbReference type="Pfam" id="PF00586"/>
    </source>
</evidence>
<name>A0A6I4IZT6_9SPHN</name>
<dbReference type="PANTHER" id="PTHR30270:SF0">
    <property type="entry name" value="THIAMINE-MONOPHOSPHATE KINASE"/>
    <property type="match status" value="1"/>
</dbReference>
<keyword evidence="2" id="KW-0479">Metal-binding</keyword>
<dbReference type="GO" id="GO:0000287">
    <property type="term" value="F:magnesium ion binding"/>
    <property type="evidence" value="ECO:0007669"/>
    <property type="project" value="UniProtKB-UniRule"/>
</dbReference>
<dbReference type="NCBIfam" id="TIGR01379">
    <property type="entry name" value="thiL"/>
    <property type="match status" value="1"/>
</dbReference>
<comment type="function">
    <text evidence="2">Catalyzes the ATP-dependent phosphorylation of thiamine-monophosphate (TMP) to form thiamine-pyrophosphate (TPP), the active form of vitamin B1.</text>
</comment>
<reference evidence="5 6" key="1">
    <citation type="submission" date="2019-12" db="EMBL/GenBank/DDBJ databases">
        <authorList>
            <person name="Huq M.A."/>
        </authorList>
    </citation>
    <scope>NUCLEOTIDE SEQUENCE [LARGE SCALE GENOMIC DNA]</scope>
    <source>
        <strain evidence="5 6">MAH-20</strain>
    </source>
</reference>
<dbReference type="GO" id="GO:0009030">
    <property type="term" value="F:thiamine-phosphate kinase activity"/>
    <property type="evidence" value="ECO:0007669"/>
    <property type="project" value="UniProtKB-UniRule"/>
</dbReference>
<dbReference type="SUPFAM" id="SSF55326">
    <property type="entry name" value="PurM N-terminal domain-like"/>
    <property type="match status" value="1"/>
</dbReference>
<keyword evidence="2" id="KW-0067">ATP-binding</keyword>
<proteinExistence type="inferred from homology"/>
<feature type="binding site" evidence="2">
    <location>
        <position position="37"/>
    </location>
    <ligand>
        <name>Mg(2+)</name>
        <dbReference type="ChEBI" id="CHEBI:18420"/>
        <label>2</label>
    </ligand>
</feature>
<feature type="binding site" evidence="2">
    <location>
        <position position="37"/>
    </location>
    <ligand>
        <name>Mg(2+)</name>
        <dbReference type="ChEBI" id="CHEBI:18420"/>
        <label>1</label>
    </ligand>
</feature>
<feature type="binding site" evidence="2">
    <location>
        <position position="35"/>
    </location>
    <ligand>
        <name>Mg(2+)</name>
        <dbReference type="ChEBI" id="CHEBI:18420"/>
        <label>4</label>
    </ligand>
</feature>
<feature type="binding site" evidence="2">
    <location>
        <position position="65"/>
    </location>
    <ligand>
        <name>Mg(2+)</name>
        <dbReference type="ChEBI" id="CHEBI:18420"/>
        <label>4</label>
    </ligand>
</feature>
<dbReference type="Pfam" id="PF00586">
    <property type="entry name" value="AIRS"/>
    <property type="match status" value="1"/>
</dbReference>
<comment type="caution">
    <text evidence="5">The sequence shown here is derived from an EMBL/GenBank/DDBJ whole genome shotgun (WGS) entry which is preliminary data.</text>
</comment>
<feature type="binding site" evidence="2">
    <location>
        <position position="195"/>
    </location>
    <ligand>
        <name>ATP</name>
        <dbReference type="ChEBI" id="CHEBI:30616"/>
    </ligand>
</feature>
<comment type="caution">
    <text evidence="2">Lacks conserved residue(s) required for the propagation of feature annotation.</text>
</comment>
<dbReference type="InterPro" id="IPR036921">
    <property type="entry name" value="PurM-like_N_sf"/>
</dbReference>
<feature type="binding site" evidence="2">
    <location>
        <position position="25"/>
    </location>
    <ligand>
        <name>Mg(2+)</name>
        <dbReference type="ChEBI" id="CHEBI:18420"/>
        <label>3</label>
    </ligand>
</feature>
<feature type="domain" description="PurM-like N-terminal" evidence="3">
    <location>
        <begin position="24"/>
        <end position="127"/>
    </location>
</feature>
<dbReference type="GO" id="GO:0005524">
    <property type="term" value="F:ATP binding"/>
    <property type="evidence" value="ECO:0007669"/>
    <property type="project" value="UniProtKB-UniRule"/>
</dbReference>
<feature type="binding site" evidence="2">
    <location>
        <position position="234"/>
    </location>
    <ligand>
        <name>substrate</name>
    </ligand>
</feature>
<feature type="binding site" evidence="2">
    <location>
        <position position="44"/>
    </location>
    <ligand>
        <name>substrate</name>
    </ligand>
</feature>
<feature type="binding site" evidence="2">
    <location>
        <position position="65"/>
    </location>
    <ligand>
        <name>Mg(2+)</name>
        <dbReference type="ChEBI" id="CHEBI:18420"/>
        <label>3</label>
    </ligand>
</feature>
<feature type="binding site" evidence="2">
    <location>
        <begin position="109"/>
        <end position="110"/>
    </location>
    <ligand>
        <name>ATP</name>
        <dbReference type="ChEBI" id="CHEBI:30616"/>
    </ligand>
</feature>
<keyword evidence="2" id="KW-0547">Nucleotide-binding</keyword>
<dbReference type="PIRSF" id="PIRSF005303">
    <property type="entry name" value="Thiam_monoph_kin"/>
    <property type="match status" value="1"/>
</dbReference>
<dbReference type="Proteomes" id="UP000441389">
    <property type="component" value="Unassembled WGS sequence"/>
</dbReference>
<keyword evidence="2 5" id="KW-0418">Kinase</keyword>
<feature type="binding site" evidence="2">
    <location>
        <position position="134"/>
    </location>
    <ligand>
        <name>ATP</name>
        <dbReference type="ChEBI" id="CHEBI:30616"/>
    </ligand>
</feature>
<comment type="pathway">
    <text evidence="2">Cofactor biosynthesis; thiamine diphosphate biosynthesis; thiamine diphosphate from thiamine phosphate: step 1/1.</text>
</comment>
<dbReference type="Gene3D" id="3.90.650.10">
    <property type="entry name" value="PurM-like C-terminal domain"/>
    <property type="match status" value="1"/>
</dbReference>
<evidence type="ECO:0000313" key="6">
    <source>
        <dbReference type="Proteomes" id="UP000441389"/>
    </source>
</evidence>
<feature type="binding site" evidence="2">
    <location>
        <position position="281"/>
    </location>
    <ligand>
        <name>substrate</name>
    </ligand>
</feature>
<protein>
    <recommendedName>
        <fullName evidence="2">Thiamine-monophosphate kinase</fullName>
        <shortName evidence="2">TMP kinase</shortName>
        <shortName evidence="2">Thiamine-phosphate kinase</shortName>
        <ecNumber evidence="2">2.7.4.16</ecNumber>
    </recommendedName>
</protein>
<evidence type="ECO:0000313" key="5">
    <source>
        <dbReference type="EMBL" id="MVO77687.1"/>
    </source>
</evidence>
<feature type="binding site" evidence="2">
    <location>
        <position position="196"/>
    </location>
    <ligand>
        <name>Mg(2+)</name>
        <dbReference type="ChEBI" id="CHEBI:18420"/>
        <label>5</label>
    </ligand>
</feature>
<dbReference type="Pfam" id="PF02769">
    <property type="entry name" value="AIRS_C"/>
    <property type="match status" value="1"/>
</dbReference>
<accession>A0A6I4IZT6</accession>
<dbReference type="InterPro" id="IPR006283">
    <property type="entry name" value="ThiL-like"/>
</dbReference>
<sequence>MNETEFLAAIRCLATDPAARGFADDAAVLGDLVLTHDMIVEGVHFLPDDPPEDVAWKLAAVNLSDLAAKGAEPVGCLLGYTLGAAAWNARFVAGLREVLARHAMPLLGGDTVRANGPRSFGLTAIGRAARAPSRDGARAGDALYVTGTIGRAGIGLQLLKDGNAGPEIDAYRRPQPRLAEGRALAPLVHAMMDVSDGLLIDAKRMADASGLAVSIDLAAVPVSGDPLDAVVAGDDYELLFAVPTDATLPVPSTRIGHFEEGLGLSLTKAGIAVPLPPSLGWLHG</sequence>
<dbReference type="GO" id="GO:0009228">
    <property type="term" value="P:thiamine biosynthetic process"/>
    <property type="evidence" value="ECO:0007669"/>
    <property type="project" value="UniProtKB-KW"/>
</dbReference>
<feature type="binding site" evidence="2">
    <location>
        <position position="25"/>
    </location>
    <ligand>
        <name>Mg(2+)</name>
        <dbReference type="ChEBI" id="CHEBI:18420"/>
        <label>4</label>
    </ligand>
</feature>
<dbReference type="EC" id="2.7.4.16" evidence="2"/>
<comment type="miscellaneous">
    <text evidence="2">Reaction mechanism of ThiL seems to utilize a direct, inline transfer of the gamma-phosphate of ATP to TMP rather than a phosphorylated enzyme intermediate.</text>
</comment>
<dbReference type="HAMAP" id="MF_02128">
    <property type="entry name" value="TMP_kinase"/>
    <property type="match status" value="1"/>
</dbReference>
<dbReference type="CDD" id="cd02194">
    <property type="entry name" value="ThiL"/>
    <property type="match status" value="1"/>
</dbReference>
<dbReference type="InterPro" id="IPR016188">
    <property type="entry name" value="PurM-like_N"/>
</dbReference>
<feature type="domain" description="PurM-like C-terminal" evidence="4">
    <location>
        <begin position="138"/>
        <end position="244"/>
    </location>
</feature>
<evidence type="ECO:0000256" key="1">
    <source>
        <dbReference type="ARBA" id="ARBA00022977"/>
    </source>
</evidence>
<dbReference type="EMBL" id="WQMS01000007">
    <property type="protein sequence ID" value="MVO77687.1"/>
    <property type="molecule type" value="Genomic_DNA"/>
</dbReference>
<gene>
    <name evidence="2 5" type="primary">thiL</name>
    <name evidence="5" type="ORF">GON01_07025</name>
</gene>
<dbReference type="Gene3D" id="3.30.1330.10">
    <property type="entry name" value="PurM-like, N-terminal domain"/>
    <property type="match status" value="1"/>
</dbReference>
<feature type="binding site" evidence="2">
    <location>
        <position position="193"/>
    </location>
    <ligand>
        <name>Mg(2+)</name>
        <dbReference type="ChEBI" id="CHEBI:18420"/>
        <label>3</label>
    </ligand>
</feature>
<keyword evidence="1 2" id="KW-0784">Thiamine biosynthesis</keyword>
<dbReference type="InterPro" id="IPR010918">
    <property type="entry name" value="PurM-like_C_dom"/>
</dbReference>
<dbReference type="RefSeq" id="WP_157026647.1">
    <property type="nucleotide sequence ID" value="NZ_WQMS01000007.1"/>
</dbReference>
<organism evidence="5 6">
    <name type="scientific">Sphingomonas horti</name>
    <dbReference type="NCBI Taxonomy" id="2682842"/>
    <lineage>
        <taxon>Bacteria</taxon>
        <taxon>Pseudomonadati</taxon>
        <taxon>Pseudomonadota</taxon>
        <taxon>Alphaproteobacteria</taxon>
        <taxon>Sphingomonadales</taxon>
        <taxon>Sphingomonadaceae</taxon>
        <taxon>Sphingomonas</taxon>
    </lineage>
</organism>
<evidence type="ECO:0000259" key="4">
    <source>
        <dbReference type="Pfam" id="PF02769"/>
    </source>
</evidence>
<dbReference type="AlphaFoldDB" id="A0A6I4IZT6"/>
<comment type="catalytic activity">
    <reaction evidence="2">
        <text>thiamine phosphate + ATP = thiamine diphosphate + ADP</text>
        <dbReference type="Rhea" id="RHEA:15913"/>
        <dbReference type="ChEBI" id="CHEBI:30616"/>
        <dbReference type="ChEBI" id="CHEBI:37575"/>
        <dbReference type="ChEBI" id="CHEBI:58937"/>
        <dbReference type="ChEBI" id="CHEBI:456216"/>
        <dbReference type="EC" id="2.7.4.16"/>
    </reaction>
</comment>
<feature type="binding site" evidence="2">
    <location>
        <position position="65"/>
    </location>
    <ligand>
        <name>Mg(2+)</name>
        <dbReference type="ChEBI" id="CHEBI:18420"/>
        <label>2</label>
    </ligand>
</feature>
<feature type="binding site" evidence="2">
    <location>
        <position position="110"/>
    </location>
    <ligand>
        <name>Mg(2+)</name>
        <dbReference type="ChEBI" id="CHEBI:18420"/>
        <label>1</label>
    </ligand>
</feature>
<keyword evidence="2" id="KW-0460">Magnesium</keyword>
<dbReference type="SUPFAM" id="SSF56042">
    <property type="entry name" value="PurM C-terminal domain-like"/>
    <property type="match status" value="1"/>
</dbReference>
<keyword evidence="2 5" id="KW-0808">Transferase</keyword>
<comment type="similarity">
    <text evidence="2">Belongs to the thiamine-monophosphate kinase family.</text>
</comment>
<evidence type="ECO:0000256" key="2">
    <source>
        <dbReference type="HAMAP-Rule" id="MF_02128"/>
    </source>
</evidence>